<proteinExistence type="predicted"/>
<gene>
    <name evidence="1" type="ORF">BDR25DRAFT_289940</name>
</gene>
<evidence type="ECO:0000313" key="2">
    <source>
        <dbReference type="Proteomes" id="UP000799755"/>
    </source>
</evidence>
<keyword evidence="2" id="KW-1185">Reference proteome</keyword>
<sequence>MRVSNVLLLAATASAFSFPDVSPVTNLFRRKDGGGGGGGGGGSKCDPKWKDISTILTAKFLTNGICNPDARAAIRAVFHDCGAWESKLGATGGCDGSLALAPGEIDRGENQGLGPIVAYLKGLAQQKGVSVADMIVFAGSHAIVTCPGGPRVKTFIGRKDSNIPPPNGLLPDVNAPAADLFKLFQNKGYDEVGLAALLGAHSTSNQFNQNTTPGIQGQPQDSTPGVWDVRYYSETLNPPKNIFVFPSDSKLANFERVGKEFKGFINNQGKWSGKFADAMGKMELFGVASTSGMQDCTDSLPQTTNIKREMKAMNMFMPRN</sequence>
<comment type="caution">
    <text evidence="1">The sequence shown here is derived from an EMBL/GenBank/DDBJ whole genome shotgun (WGS) entry which is preliminary data.</text>
</comment>
<keyword evidence="1" id="KW-0575">Peroxidase</keyword>
<dbReference type="EMBL" id="MU003514">
    <property type="protein sequence ID" value="KAF2468942.1"/>
    <property type="molecule type" value="Genomic_DNA"/>
</dbReference>
<accession>A0ACB6QRL9</accession>
<dbReference type="Proteomes" id="UP000799755">
    <property type="component" value="Unassembled WGS sequence"/>
</dbReference>
<protein>
    <submittedName>
        <fullName evidence="1">Heme peroxidase</fullName>
    </submittedName>
</protein>
<evidence type="ECO:0000313" key="1">
    <source>
        <dbReference type="EMBL" id="KAF2468942.1"/>
    </source>
</evidence>
<organism evidence="1 2">
    <name type="scientific">Lindgomyces ingoldianus</name>
    <dbReference type="NCBI Taxonomy" id="673940"/>
    <lineage>
        <taxon>Eukaryota</taxon>
        <taxon>Fungi</taxon>
        <taxon>Dikarya</taxon>
        <taxon>Ascomycota</taxon>
        <taxon>Pezizomycotina</taxon>
        <taxon>Dothideomycetes</taxon>
        <taxon>Pleosporomycetidae</taxon>
        <taxon>Pleosporales</taxon>
        <taxon>Lindgomycetaceae</taxon>
        <taxon>Lindgomyces</taxon>
    </lineage>
</organism>
<reference evidence="1" key="1">
    <citation type="journal article" date="2020" name="Stud. Mycol.">
        <title>101 Dothideomycetes genomes: a test case for predicting lifestyles and emergence of pathogens.</title>
        <authorList>
            <person name="Haridas S."/>
            <person name="Albert R."/>
            <person name="Binder M."/>
            <person name="Bloem J."/>
            <person name="Labutti K."/>
            <person name="Salamov A."/>
            <person name="Andreopoulos B."/>
            <person name="Baker S."/>
            <person name="Barry K."/>
            <person name="Bills G."/>
            <person name="Bluhm B."/>
            <person name="Cannon C."/>
            <person name="Castanera R."/>
            <person name="Culley D."/>
            <person name="Daum C."/>
            <person name="Ezra D."/>
            <person name="Gonzalez J."/>
            <person name="Henrissat B."/>
            <person name="Kuo A."/>
            <person name="Liang C."/>
            <person name="Lipzen A."/>
            <person name="Lutzoni F."/>
            <person name="Magnuson J."/>
            <person name="Mondo S."/>
            <person name="Nolan M."/>
            <person name="Ohm R."/>
            <person name="Pangilinan J."/>
            <person name="Park H.-J."/>
            <person name="Ramirez L."/>
            <person name="Alfaro M."/>
            <person name="Sun H."/>
            <person name="Tritt A."/>
            <person name="Yoshinaga Y."/>
            <person name="Zwiers L.-H."/>
            <person name="Turgeon B."/>
            <person name="Goodwin S."/>
            <person name="Spatafora J."/>
            <person name="Crous P."/>
            <person name="Grigoriev I."/>
        </authorList>
    </citation>
    <scope>NUCLEOTIDE SEQUENCE</scope>
    <source>
        <strain evidence="1">ATCC 200398</strain>
    </source>
</reference>
<keyword evidence="1" id="KW-0560">Oxidoreductase</keyword>
<name>A0ACB6QRL9_9PLEO</name>